<dbReference type="GO" id="GO:0000175">
    <property type="term" value="F:3'-5'-RNA exonuclease activity"/>
    <property type="evidence" value="ECO:0007669"/>
    <property type="project" value="TreeGrafter"/>
</dbReference>
<dbReference type="GO" id="GO:0004519">
    <property type="term" value="F:endonuclease activity"/>
    <property type="evidence" value="ECO:0007669"/>
    <property type="project" value="UniProtKB-KW"/>
</dbReference>
<dbReference type="AlphaFoldDB" id="A0AB39WB07"/>
<reference evidence="3" key="1">
    <citation type="submission" date="2024-07" db="EMBL/GenBank/DDBJ databases">
        <authorList>
            <person name="Biller S.J."/>
        </authorList>
    </citation>
    <scope>NUCLEOTIDE SEQUENCE</scope>
    <source>
        <strain evidence="3">WC2416</strain>
    </source>
</reference>
<dbReference type="CDD" id="cd09083">
    <property type="entry name" value="EEP-1"/>
    <property type="match status" value="1"/>
</dbReference>
<dbReference type="Pfam" id="PF03372">
    <property type="entry name" value="Exo_endo_phos"/>
    <property type="match status" value="1"/>
</dbReference>
<dbReference type="InterPro" id="IPR036691">
    <property type="entry name" value="Endo/exonu/phosph_ase_sf"/>
</dbReference>
<name>A0AB39WB07_9FLAO</name>
<accession>A0AB39WB07</accession>
<dbReference type="SUPFAM" id="SSF56219">
    <property type="entry name" value="DNase I-like"/>
    <property type="match status" value="1"/>
</dbReference>
<feature type="signal peptide" evidence="1">
    <location>
        <begin position="1"/>
        <end position="21"/>
    </location>
</feature>
<organism evidence="3">
    <name type="scientific">Flavobacterium sp. WC2416</name>
    <dbReference type="NCBI Taxonomy" id="3234141"/>
    <lineage>
        <taxon>Bacteria</taxon>
        <taxon>Pseudomonadati</taxon>
        <taxon>Bacteroidota</taxon>
        <taxon>Flavobacteriia</taxon>
        <taxon>Flavobacteriales</taxon>
        <taxon>Flavobacteriaceae</taxon>
        <taxon>Flavobacterium</taxon>
    </lineage>
</organism>
<dbReference type="PANTHER" id="PTHR12121:SF36">
    <property type="entry name" value="ENDONUCLEASE_EXONUCLEASE_PHOSPHATASE DOMAIN-CONTAINING PROTEIN"/>
    <property type="match status" value="1"/>
</dbReference>
<dbReference type="PANTHER" id="PTHR12121">
    <property type="entry name" value="CARBON CATABOLITE REPRESSOR PROTEIN 4"/>
    <property type="match status" value="1"/>
</dbReference>
<sequence length="282" mass="32396">MKNLKNIFFLLIFGPMCTVLPAQSLKIMTYNIRLDVSSDGENDWTHRKDFFTSQIQFHEPDVFGVQEATPNQVVDISNVLLKYNNVGMGREGVGKGESSNIYFKKDKFTILDSSTFWLSDTPNEISMGWDAACNRVCTYALFKDNKTKQFFWVFNTHLDHIGEMARTKGIELILSKIASLNAKKYPVIFMGDFNTEPNEDRIIKLQKVMDDTKDLSQNKPFGPEGTFNGFKHNEPVTKRIDYIFISKNNNLNVMKYAVLSDSKDLKYPSDHLPVLVELNFKK</sequence>
<keyword evidence="3" id="KW-0540">Nuclease</keyword>
<proteinExistence type="predicted"/>
<protein>
    <submittedName>
        <fullName evidence="3">Endonuclease/exonuclease/phosphatase family protein</fullName>
    </submittedName>
</protein>
<feature type="chain" id="PRO_5044221277" evidence="1">
    <location>
        <begin position="22"/>
        <end position="282"/>
    </location>
</feature>
<keyword evidence="1" id="KW-0732">Signal</keyword>
<evidence type="ECO:0000259" key="2">
    <source>
        <dbReference type="Pfam" id="PF03372"/>
    </source>
</evidence>
<dbReference type="EMBL" id="CP165626">
    <property type="protein sequence ID" value="XDU98750.1"/>
    <property type="molecule type" value="Genomic_DNA"/>
</dbReference>
<evidence type="ECO:0000313" key="3">
    <source>
        <dbReference type="EMBL" id="XDU98750.1"/>
    </source>
</evidence>
<gene>
    <name evidence="3" type="ORF">AB3G39_16515</name>
</gene>
<keyword evidence="3" id="KW-0255">Endonuclease</keyword>
<dbReference type="Gene3D" id="3.60.10.10">
    <property type="entry name" value="Endonuclease/exonuclease/phosphatase"/>
    <property type="match status" value="1"/>
</dbReference>
<feature type="domain" description="Endonuclease/exonuclease/phosphatase" evidence="2">
    <location>
        <begin position="28"/>
        <end position="271"/>
    </location>
</feature>
<dbReference type="InterPro" id="IPR005135">
    <property type="entry name" value="Endo/exonuclease/phosphatase"/>
</dbReference>
<keyword evidence="3" id="KW-0378">Hydrolase</keyword>
<evidence type="ECO:0000256" key="1">
    <source>
        <dbReference type="SAM" id="SignalP"/>
    </source>
</evidence>
<dbReference type="InterPro" id="IPR050410">
    <property type="entry name" value="CCR4/nocturin_mRNA_transcr"/>
</dbReference>
<dbReference type="RefSeq" id="WP_369765729.1">
    <property type="nucleotide sequence ID" value="NZ_CP165626.1"/>
</dbReference>